<protein>
    <submittedName>
        <fullName evidence="1">Uncharacterized protein</fullName>
    </submittedName>
</protein>
<keyword evidence="2" id="KW-1185">Reference proteome</keyword>
<evidence type="ECO:0000313" key="2">
    <source>
        <dbReference type="Proteomes" id="UP000055048"/>
    </source>
</evidence>
<dbReference type="AlphaFoldDB" id="A0A0V0TAR4"/>
<proteinExistence type="predicted"/>
<gene>
    <name evidence="1" type="ORF">T05_8712</name>
</gene>
<organism evidence="1 2">
    <name type="scientific">Trichinella murrelli</name>
    <dbReference type="NCBI Taxonomy" id="144512"/>
    <lineage>
        <taxon>Eukaryota</taxon>
        <taxon>Metazoa</taxon>
        <taxon>Ecdysozoa</taxon>
        <taxon>Nematoda</taxon>
        <taxon>Enoplea</taxon>
        <taxon>Dorylaimia</taxon>
        <taxon>Trichinellida</taxon>
        <taxon>Trichinellidae</taxon>
        <taxon>Trichinella</taxon>
    </lineage>
</organism>
<dbReference type="Proteomes" id="UP000055048">
    <property type="component" value="Unassembled WGS sequence"/>
</dbReference>
<name>A0A0V0TAR4_9BILA</name>
<accession>A0A0V0TAR4</accession>
<comment type="caution">
    <text evidence="1">The sequence shown here is derived from an EMBL/GenBank/DDBJ whole genome shotgun (WGS) entry which is preliminary data.</text>
</comment>
<evidence type="ECO:0000313" key="1">
    <source>
        <dbReference type="EMBL" id="KRX35671.1"/>
    </source>
</evidence>
<reference evidence="1 2" key="1">
    <citation type="submission" date="2015-01" db="EMBL/GenBank/DDBJ databases">
        <title>Evolution of Trichinella species and genotypes.</title>
        <authorList>
            <person name="Korhonen P.K."/>
            <person name="Edoardo P."/>
            <person name="Giuseppe L.R."/>
            <person name="Gasser R.B."/>
        </authorList>
    </citation>
    <scope>NUCLEOTIDE SEQUENCE [LARGE SCALE GENOMIC DNA]</scope>
    <source>
        <strain evidence="1">ISS417</strain>
    </source>
</reference>
<sequence length="72" mass="7685">MGQQLVILVVPSTLGINIRRLAFVDRGRSPADSQILNRLARSAAFNFWRASDPAALGQLAFSSRATSSAVIG</sequence>
<dbReference type="EMBL" id="JYDJ01000419">
    <property type="protein sequence ID" value="KRX35671.1"/>
    <property type="molecule type" value="Genomic_DNA"/>
</dbReference>